<evidence type="ECO:0000256" key="3">
    <source>
        <dbReference type="ARBA" id="ARBA00015087"/>
    </source>
</evidence>
<sequence>MEGFWKKFGEFREQATVYYKQRFIVVLKGEAPNSYYVWSSYPLLNHAEEAHVRIAVVEECESDFNDDGKPDFIELNVTFPTEKKDKIRGIFYMFLLEYQLDQRSRFSMEAAVLDNLEHALASSSLTISGDLWLDQAAPFWSSDQDLNREGVLINESSLELTQYSPAVILTRYSFRNFTTFLKRKSVVWTSKPDGNDNFVLRLSIRIVEQQLFYRTGLLELLKWAWIQYFSIFIIVHYFINKLRQFLFENHLLSTIVARRNHFNEVE</sequence>
<evidence type="ECO:0000256" key="12">
    <source>
        <dbReference type="SAM" id="Phobius"/>
    </source>
</evidence>
<dbReference type="AlphaFoldDB" id="A0A3P6V975"/>
<feature type="transmembrane region" description="Helical" evidence="12">
    <location>
        <begin position="220"/>
        <end position="239"/>
    </location>
</feature>
<evidence type="ECO:0000256" key="9">
    <source>
        <dbReference type="ARBA" id="ARBA00023180"/>
    </source>
</evidence>
<name>A0A3P6V975_LITSI</name>
<dbReference type="STRING" id="42156.A0A3P6V975"/>
<evidence type="ECO:0000256" key="2">
    <source>
        <dbReference type="ARBA" id="ARBA00009082"/>
    </source>
</evidence>
<comment type="similarity">
    <text evidence="2">Belongs to the TMEM231 family.</text>
</comment>
<dbReference type="OrthoDB" id="426438at2759"/>
<dbReference type="GO" id="GO:0060271">
    <property type="term" value="P:cilium assembly"/>
    <property type="evidence" value="ECO:0007669"/>
    <property type="project" value="TreeGrafter"/>
</dbReference>
<evidence type="ECO:0000256" key="4">
    <source>
        <dbReference type="ARBA" id="ARBA00022475"/>
    </source>
</evidence>
<keyword evidence="6 12" id="KW-1133">Transmembrane helix</keyword>
<evidence type="ECO:0000256" key="8">
    <source>
        <dbReference type="ARBA" id="ARBA00023136"/>
    </source>
</evidence>
<dbReference type="Pfam" id="PF10149">
    <property type="entry name" value="TM231"/>
    <property type="match status" value="1"/>
</dbReference>
<comment type="function">
    <text evidence="11">Transmembrane component of the tectonic-like complex, a complex localized at the transition zone of primary cilia and acting as a barrier that prevents diffusion of transmembrane proteins between the cilia and plasma membranes. Required for ciliogenesis and sonic hedgehog/SHH signaling.</text>
</comment>
<dbReference type="EMBL" id="UYRX01001237">
    <property type="protein sequence ID" value="VDK88848.1"/>
    <property type="molecule type" value="Genomic_DNA"/>
</dbReference>
<gene>
    <name evidence="13" type="ORF">NLS_LOCUS8862</name>
</gene>
<keyword evidence="5 12" id="KW-0812">Transmembrane</keyword>
<protein>
    <recommendedName>
        <fullName evidence="3">Transmembrane protein 231</fullName>
    </recommendedName>
</protein>
<keyword evidence="8 12" id="KW-0472">Membrane</keyword>
<dbReference type="PANTHER" id="PTHR14605:SF1">
    <property type="entry name" value="TRANSMEMBRANE PROTEIN 231"/>
    <property type="match status" value="1"/>
</dbReference>
<keyword evidence="7" id="KW-0969">Cilium</keyword>
<evidence type="ECO:0000256" key="10">
    <source>
        <dbReference type="ARBA" id="ARBA00023273"/>
    </source>
</evidence>
<dbReference type="OMA" id="PALYTRY"/>
<reference evidence="13 14" key="1">
    <citation type="submission" date="2018-08" db="EMBL/GenBank/DDBJ databases">
        <authorList>
            <person name="Laetsch R D."/>
            <person name="Stevens L."/>
            <person name="Kumar S."/>
            <person name="Blaxter L. M."/>
        </authorList>
    </citation>
    <scope>NUCLEOTIDE SEQUENCE [LARGE SCALE GENOMIC DNA]</scope>
</reference>
<accession>A0A3P6V975</accession>
<evidence type="ECO:0000256" key="1">
    <source>
        <dbReference type="ARBA" id="ARBA00004272"/>
    </source>
</evidence>
<comment type="subcellular location">
    <subcellularLocation>
        <location evidence="1">Cell projection</location>
        <location evidence="1">Cilium membrane</location>
        <topology evidence="1">Multi-pass membrane protein</topology>
    </subcellularLocation>
</comment>
<evidence type="ECO:0000256" key="6">
    <source>
        <dbReference type="ARBA" id="ARBA00022989"/>
    </source>
</evidence>
<evidence type="ECO:0000256" key="7">
    <source>
        <dbReference type="ARBA" id="ARBA00023069"/>
    </source>
</evidence>
<dbReference type="Proteomes" id="UP000277928">
    <property type="component" value="Unassembled WGS sequence"/>
</dbReference>
<organism evidence="13 14">
    <name type="scientific">Litomosoides sigmodontis</name>
    <name type="common">Filarial nematode worm</name>
    <dbReference type="NCBI Taxonomy" id="42156"/>
    <lineage>
        <taxon>Eukaryota</taxon>
        <taxon>Metazoa</taxon>
        <taxon>Ecdysozoa</taxon>
        <taxon>Nematoda</taxon>
        <taxon>Chromadorea</taxon>
        <taxon>Rhabditida</taxon>
        <taxon>Spirurina</taxon>
        <taxon>Spiruromorpha</taxon>
        <taxon>Filarioidea</taxon>
        <taxon>Onchocercidae</taxon>
        <taxon>Litomosoides</taxon>
    </lineage>
</organism>
<dbReference type="GO" id="GO:0032880">
    <property type="term" value="P:regulation of protein localization"/>
    <property type="evidence" value="ECO:0007669"/>
    <property type="project" value="TreeGrafter"/>
</dbReference>
<keyword evidence="9" id="KW-0325">Glycoprotein</keyword>
<dbReference type="GO" id="GO:0035869">
    <property type="term" value="C:ciliary transition zone"/>
    <property type="evidence" value="ECO:0007669"/>
    <property type="project" value="TreeGrafter"/>
</dbReference>
<keyword evidence="14" id="KW-1185">Reference proteome</keyword>
<dbReference type="GO" id="GO:0060170">
    <property type="term" value="C:ciliary membrane"/>
    <property type="evidence" value="ECO:0007669"/>
    <property type="project" value="UniProtKB-SubCell"/>
</dbReference>
<keyword evidence="4" id="KW-1003">Cell membrane</keyword>
<evidence type="ECO:0000256" key="11">
    <source>
        <dbReference type="ARBA" id="ARBA00024803"/>
    </source>
</evidence>
<evidence type="ECO:0000256" key="5">
    <source>
        <dbReference type="ARBA" id="ARBA00022692"/>
    </source>
</evidence>
<proteinExistence type="inferred from homology"/>
<dbReference type="InterPro" id="IPR019306">
    <property type="entry name" value="TMEM231"/>
</dbReference>
<dbReference type="PANTHER" id="PTHR14605">
    <property type="entry name" value="CHST5 PROTEIN"/>
    <property type="match status" value="1"/>
</dbReference>
<keyword evidence="10" id="KW-0966">Cell projection</keyword>
<evidence type="ECO:0000313" key="13">
    <source>
        <dbReference type="EMBL" id="VDK88848.1"/>
    </source>
</evidence>
<evidence type="ECO:0000313" key="14">
    <source>
        <dbReference type="Proteomes" id="UP000277928"/>
    </source>
</evidence>